<dbReference type="RefSeq" id="WP_230273043.1">
    <property type="nucleotide sequence ID" value="NZ_JAJKFW010000019.1"/>
</dbReference>
<evidence type="ECO:0000313" key="2">
    <source>
        <dbReference type="Proteomes" id="UP001430306"/>
    </source>
</evidence>
<name>A0ABS8NFC1_9BACT</name>
<sequence>MIYEQWQNELFGLPPESDPVMHEHSEDFYAVPPDVAFDYVDRVLRDLDVHSRFSKDQLDKGINTIYSNCCSDLPFLYTTECDEIRRIKGINNLTNLYRNFFDRHCTSGVTGIGNEQSDGPMGFICYMLWDVFVLYPGNATPAMIDAAINVMHSALASSNDNSLVSAIHGLGHWAFHVPEAKTTLKHWLQRPTTGNPVVLEYARTAITGMIL</sequence>
<comment type="caution">
    <text evidence="1">The sequence shown here is derived from an EMBL/GenBank/DDBJ whole genome shotgun (WGS) entry which is preliminary data.</text>
</comment>
<dbReference type="EMBL" id="JAJKFW010000019">
    <property type="protein sequence ID" value="MCC9642250.1"/>
    <property type="molecule type" value="Genomic_DNA"/>
</dbReference>
<gene>
    <name evidence="1" type="ORF">LOC71_08185</name>
</gene>
<reference evidence="1" key="1">
    <citation type="submission" date="2021-11" db="EMBL/GenBank/DDBJ databases">
        <title>Genome sequence.</title>
        <authorList>
            <person name="Sun Q."/>
        </authorList>
    </citation>
    <scope>NUCLEOTIDE SEQUENCE</scope>
    <source>
        <strain evidence="1">JC740</strain>
    </source>
</reference>
<proteinExistence type="predicted"/>
<accession>A0ABS8NFC1</accession>
<keyword evidence="2" id="KW-1185">Reference proteome</keyword>
<dbReference type="Proteomes" id="UP001430306">
    <property type="component" value="Unassembled WGS sequence"/>
</dbReference>
<evidence type="ECO:0000313" key="1">
    <source>
        <dbReference type="EMBL" id="MCC9642250.1"/>
    </source>
</evidence>
<protein>
    <submittedName>
        <fullName evidence="1">Uncharacterized protein</fullName>
    </submittedName>
</protein>
<organism evidence="1 2">
    <name type="scientific">Rhodopirellula halodulae</name>
    <dbReference type="NCBI Taxonomy" id="2894198"/>
    <lineage>
        <taxon>Bacteria</taxon>
        <taxon>Pseudomonadati</taxon>
        <taxon>Planctomycetota</taxon>
        <taxon>Planctomycetia</taxon>
        <taxon>Pirellulales</taxon>
        <taxon>Pirellulaceae</taxon>
        <taxon>Rhodopirellula</taxon>
    </lineage>
</organism>